<dbReference type="OrthoDB" id="8078967at2759"/>
<keyword evidence="3" id="KW-1185">Reference proteome</keyword>
<gene>
    <name evidence="2" type="primary">106094599</name>
</gene>
<protein>
    <submittedName>
        <fullName evidence="2">Uncharacterized protein</fullName>
    </submittedName>
</protein>
<feature type="transmembrane region" description="Helical" evidence="1">
    <location>
        <begin position="108"/>
        <end position="125"/>
    </location>
</feature>
<accession>A0A1I8P878</accession>
<name>A0A1I8P878_STOCA</name>
<feature type="transmembrane region" description="Helical" evidence="1">
    <location>
        <begin position="84"/>
        <end position="102"/>
    </location>
</feature>
<dbReference type="VEuPathDB" id="VectorBase:SCAU005735"/>
<dbReference type="AlphaFoldDB" id="A0A1I8P878"/>
<sequence>MDPTLPTAHQSDALDIIGSIIGCMQIIIFTILLMCSGHFAFNSPSCPFDSSMHDCLGVFCLMLVMFVLSFILAVAIAMRHACCMLPWLIISVIVTIGGIIYLSIFPHLLLAVFRCLILFLFLFLPPQLQKLSDISAFSSKTSLRSSNV</sequence>
<keyword evidence="1" id="KW-0812">Transmembrane</keyword>
<evidence type="ECO:0000313" key="2">
    <source>
        <dbReference type="EnsemblMetazoa" id="SCAU005735-PA"/>
    </source>
</evidence>
<keyword evidence="1" id="KW-1133">Transmembrane helix</keyword>
<proteinExistence type="predicted"/>
<feature type="transmembrane region" description="Helical" evidence="1">
    <location>
        <begin position="20"/>
        <end position="41"/>
    </location>
</feature>
<evidence type="ECO:0000256" key="1">
    <source>
        <dbReference type="SAM" id="Phobius"/>
    </source>
</evidence>
<evidence type="ECO:0000313" key="3">
    <source>
        <dbReference type="Proteomes" id="UP000095300"/>
    </source>
</evidence>
<dbReference type="Proteomes" id="UP000095300">
    <property type="component" value="Unassembled WGS sequence"/>
</dbReference>
<keyword evidence="1" id="KW-0472">Membrane</keyword>
<reference evidence="2" key="1">
    <citation type="submission" date="2020-05" db="UniProtKB">
        <authorList>
            <consortium name="EnsemblMetazoa"/>
        </authorList>
    </citation>
    <scope>IDENTIFICATION</scope>
    <source>
        <strain evidence="2">USDA</strain>
    </source>
</reference>
<organism evidence="2 3">
    <name type="scientific">Stomoxys calcitrans</name>
    <name type="common">Stable fly</name>
    <name type="synonym">Conops calcitrans</name>
    <dbReference type="NCBI Taxonomy" id="35570"/>
    <lineage>
        <taxon>Eukaryota</taxon>
        <taxon>Metazoa</taxon>
        <taxon>Ecdysozoa</taxon>
        <taxon>Arthropoda</taxon>
        <taxon>Hexapoda</taxon>
        <taxon>Insecta</taxon>
        <taxon>Pterygota</taxon>
        <taxon>Neoptera</taxon>
        <taxon>Endopterygota</taxon>
        <taxon>Diptera</taxon>
        <taxon>Brachycera</taxon>
        <taxon>Muscomorpha</taxon>
        <taxon>Muscoidea</taxon>
        <taxon>Muscidae</taxon>
        <taxon>Stomoxys</taxon>
    </lineage>
</organism>
<dbReference type="EnsemblMetazoa" id="SCAU005735-RA">
    <property type="protein sequence ID" value="SCAU005735-PA"/>
    <property type="gene ID" value="SCAU005735"/>
</dbReference>
<feature type="transmembrane region" description="Helical" evidence="1">
    <location>
        <begin position="56"/>
        <end position="77"/>
    </location>
</feature>